<evidence type="ECO:0000256" key="6">
    <source>
        <dbReference type="ARBA" id="ARBA00022840"/>
    </source>
</evidence>
<keyword evidence="6" id="KW-0067">ATP-binding</keyword>
<evidence type="ECO:0000256" key="8">
    <source>
        <dbReference type="ARBA" id="ARBA00033408"/>
    </source>
</evidence>
<dbReference type="AlphaFoldDB" id="A0A917NFH3"/>
<evidence type="ECO:0000313" key="12">
    <source>
        <dbReference type="EMBL" id="GGI95822.1"/>
    </source>
</evidence>
<dbReference type="CDD" id="cd03241">
    <property type="entry name" value="ABC_RecN"/>
    <property type="match status" value="1"/>
</dbReference>
<comment type="caution">
    <text evidence="12">The sequence shown here is derived from an EMBL/GenBank/DDBJ whole genome shotgun (WGS) entry which is preliminary data.</text>
</comment>
<feature type="coiled-coil region" evidence="10">
    <location>
        <begin position="333"/>
        <end position="374"/>
    </location>
</feature>
<evidence type="ECO:0000256" key="1">
    <source>
        <dbReference type="ARBA" id="ARBA00003618"/>
    </source>
</evidence>
<proteinExistence type="inferred from homology"/>
<dbReference type="GO" id="GO:0005524">
    <property type="term" value="F:ATP binding"/>
    <property type="evidence" value="ECO:0007669"/>
    <property type="project" value="UniProtKB-KW"/>
</dbReference>
<sequence length="575" mass="63045">MLAELVVERIALIEQARLVFPDGLIAFTGETGAGKSILLDAIGLLLGQRASADMIRAGAASALVEALFVPSDGTRPRIAERLAAWGMEDEVDQIVVSREIHRSGRTVCRINGRMATVQMLRELGALLVQQQGQHDQHGLLRLDEQRRLLDLYARLTPDLCAMQRAYAAWREALAAWEAAQLDERARAQRLDMIQFQIEEISAANLQPGEEEALREERQRLLHAERILGWIRQAAERLQGRGGAPGAAGQLASAREEVAAAQAYDPALAEPASLLETAQVYAEEAERALFRYLDRIEADPRRLEAVEERLALIRSLERKYGATVEDVLAHLAAIQAERDRLQSHDEEIRRLGEMAASARAEVEALAERLHHARTEAAAKLAATVTDLLRQLHMPRARFEVEVRPKRGSDGGWDAGPDGADEVVFWFSANLGEDARPLHKVASGGELSRTLLALKVALAEVDDVDTLVFDEIDAGISGHAALAVAEQLRRLGARRQVLCVTHAAQIAAAAHAHFCIEKVERDHDTTTVVRPLSEEGRVREVARLIGADVSDATAWEHAGAMLRSLQTDAVPSADVQV</sequence>
<organism evidence="12 13">
    <name type="scientific">Alicyclobacillus cellulosilyticus</name>
    <dbReference type="NCBI Taxonomy" id="1003997"/>
    <lineage>
        <taxon>Bacteria</taxon>
        <taxon>Bacillati</taxon>
        <taxon>Bacillota</taxon>
        <taxon>Bacilli</taxon>
        <taxon>Bacillales</taxon>
        <taxon>Alicyclobacillaceae</taxon>
        <taxon>Alicyclobacillus</taxon>
    </lineage>
</organism>
<evidence type="ECO:0000256" key="4">
    <source>
        <dbReference type="ARBA" id="ARBA00022741"/>
    </source>
</evidence>
<feature type="domain" description="AAA+ ATPase" evidence="11">
    <location>
        <begin position="21"/>
        <end position="518"/>
    </location>
</feature>
<dbReference type="SMART" id="SM00382">
    <property type="entry name" value="AAA"/>
    <property type="match status" value="1"/>
</dbReference>
<keyword evidence="10" id="KW-0175">Coiled coil</keyword>
<dbReference type="InterPro" id="IPR027417">
    <property type="entry name" value="P-loop_NTPase"/>
</dbReference>
<gene>
    <name evidence="12" type="ORF">GCM10010885_01860</name>
</gene>
<dbReference type="NCBIfam" id="TIGR00634">
    <property type="entry name" value="recN"/>
    <property type="match status" value="1"/>
</dbReference>
<evidence type="ECO:0000256" key="10">
    <source>
        <dbReference type="SAM" id="Coils"/>
    </source>
</evidence>
<dbReference type="FunFam" id="3.40.50.300:FF:000356">
    <property type="entry name" value="DNA repair protein RecN"/>
    <property type="match status" value="1"/>
</dbReference>
<dbReference type="InterPro" id="IPR003593">
    <property type="entry name" value="AAA+_ATPase"/>
</dbReference>
<dbReference type="InterPro" id="IPR003395">
    <property type="entry name" value="RecF/RecN/SMC_N"/>
</dbReference>
<dbReference type="Pfam" id="PF02463">
    <property type="entry name" value="SMC_N"/>
    <property type="match status" value="1"/>
</dbReference>
<dbReference type="Proteomes" id="UP000637695">
    <property type="component" value="Unassembled WGS sequence"/>
</dbReference>
<comment type="similarity">
    <text evidence="2 9">Belongs to the RecN family.</text>
</comment>
<evidence type="ECO:0000256" key="7">
    <source>
        <dbReference type="ARBA" id="ARBA00023204"/>
    </source>
</evidence>
<reference evidence="12" key="2">
    <citation type="submission" date="2020-09" db="EMBL/GenBank/DDBJ databases">
        <authorList>
            <person name="Sun Q."/>
            <person name="Ohkuma M."/>
        </authorList>
    </citation>
    <scope>NUCLEOTIDE SEQUENCE</scope>
    <source>
        <strain evidence="12">JCM 18487</strain>
    </source>
</reference>
<dbReference type="Gene3D" id="3.40.50.300">
    <property type="entry name" value="P-loop containing nucleotide triphosphate hydrolases"/>
    <property type="match status" value="2"/>
</dbReference>
<dbReference type="RefSeq" id="WP_188880605.1">
    <property type="nucleotide sequence ID" value="NZ_BMOY01000002.1"/>
</dbReference>
<dbReference type="GO" id="GO:0009432">
    <property type="term" value="P:SOS response"/>
    <property type="evidence" value="ECO:0007669"/>
    <property type="project" value="TreeGrafter"/>
</dbReference>
<dbReference type="PIRSF" id="PIRSF003128">
    <property type="entry name" value="RecN"/>
    <property type="match status" value="1"/>
</dbReference>
<dbReference type="GO" id="GO:0043590">
    <property type="term" value="C:bacterial nucleoid"/>
    <property type="evidence" value="ECO:0007669"/>
    <property type="project" value="TreeGrafter"/>
</dbReference>
<dbReference type="GO" id="GO:0006310">
    <property type="term" value="P:DNA recombination"/>
    <property type="evidence" value="ECO:0007669"/>
    <property type="project" value="InterPro"/>
</dbReference>
<dbReference type="GO" id="GO:0006281">
    <property type="term" value="P:DNA repair"/>
    <property type="evidence" value="ECO:0007669"/>
    <property type="project" value="UniProtKB-KW"/>
</dbReference>
<dbReference type="FunFam" id="3.40.50.300:FF:000319">
    <property type="entry name" value="DNA repair protein RecN"/>
    <property type="match status" value="1"/>
</dbReference>
<name>A0A917NFH3_9BACL</name>
<evidence type="ECO:0000256" key="5">
    <source>
        <dbReference type="ARBA" id="ARBA00022763"/>
    </source>
</evidence>
<dbReference type="PANTHER" id="PTHR11059">
    <property type="entry name" value="DNA REPAIR PROTEIN RECN"/>
    <property type="match status" value="1"/>
</dbReference>
<reference evidence="12" key="1">
    <citation type="journal article" date="2014" name="Int. J. Syst. Evol. Microbiol.">
        <title>Complete genome sequence of Corynebacterium casei LMG S-19264T (=DSM 44701T), isolated from a smear-ripened cheese.</title>
        <authorList>
            <consortium name="US DOE Joint Genome Institute (JGI-PGF)"/>
            <person name="Walter F."/>
            <person name="Albersmeier A."/>
            <person name="Kalinowski J."/>
            <person name="Ruckert C."/>
        </authorList>
    </citation>
    <scope>NUCLEOTIDE SEQUENCE</scope>
    <source>
        <strain evidence="12">JCM 18487</strain>
    </source>
</reference>
<accession>A0A917NFH3</accession>
<keyword evidence="5 9" id="KW-0227">DNA damage</keyword>
<evidence type="ECO:0000313" key="13">
    <source>
        <dbReference type="Proteomes" id="UP000637695"/>
    </source>
</evidence>
<protein>
    <recommendedName>
        <fullName evidence="3 9">DNA repair protein RecN</fullName>
    </recommendedName>
    <alternativeName>
        <fullName evidence="8 9">Recombination protein N</fullName>
    </alternativeName>
</protein>
<keyword evidence="7 9" id="KW-0234">DNA repair</keyword>
<comment type="function">
    <text evidence="1 9">May be involved in recombinational repair of damaged DNA.</text>
</comment>
<evidence type="ECO:0000256" key="3">
    <source>
        <dbReference type="ARBA" id="ARBA00021315"/>
    </source>
</evidence>
<evidence type="ECO:0000256" key="9">
    <source>
        <dbReference type="PIRNR" id="PIRNR003128"/>
    </source>
</evidence>
<evidence type="ECO:0000259" key="11">
    <source>
        <dbReference type="SMART" id="SM00382"/>
    </source>
</evidence>
<dbReference type="SUPFAM" id="SSF52540">
    <property type="entry name" value="P-loop containing nucleoside triphosphate hydrolases"/>
    <property type="match status" value="1"/>
</dbReference>
<dbReference type="EMBL" id="BMOY01000002">
    <property type="protein sequence ID" value="GGI95822.1"/>
    <property type="molecule type" value="Genomic_DNA"/>
</dbReference>
<dbReference type="PANTHER" id="PTHR11059:SF0">
    <property type="entry name" value="DNA REPAIR PROTEIN RECN"/>
    <property type="match status" value="1"/>
</dbReference>
<keyword evidence="13" id="KW-1185">Reference proteome</keyword>
<evidence type="ECO:0000256" key="2">
    <source>
        <dbReference type="ARBA" id="ARBA00009441"/>
    </source>
</evidence>
<keyword evidence="4" id="KW-0547">Nucleotide-binding</keyword>
<dbReference type="InterPro" id="IPR004604">
    <property type="entry name" value="DNA_recomb/repair_RecN"/>
</dbReference>